<proteinExistence type="predicted"/>
<reference evidence="2" key="1">
    <citation type="submission" date="2023-03" db="EMBL/GenBank/DDBJ databases">
        <title>Massive genome expansion in bonnet fungi (Mycena s.s.) driven by repeated elements and novel gene families across ecological guilds.</title>
        <authorList>
            <consortium name="Lawrence Berkeley National Laboratory"/>
            <person name="Harder C.B."/>
            <person name="Miyauchi S."/>
            <person name="Viragh M."/>
            <person name="Kuo A."/>
            <person name="Thoen E."/>
            <person name="Andreopoulos B."/>
            <person name="Lu D."/>
            <person name="Skrede I."/>
            <person name="Drula E."/>
            <person name="Henrissat B."/>
            <person name="Morin E."/>
            <person name="Kohler A."/>
            <person name="Barry K."/>
            <person name="LaButti K."/>
            <person name="Morin E."/>
            <person name="Salamov A."/>
            <person name="Lipzen A."/>
            <person name="Mereny Z."/>
            <person name="Hegedus B."/>
            <person name="Baldrian P."/>
            <person name="Stursova M."/>
            <person name="Weitz H."/>
            <person name="Taylor A."/>
            <person name="Grigoriev I.V."/>
            <person name="Nagy L.G."/>
            <person name="Martin F."/>
            <person name="Kauserud H."/>
        </authorList>
    </citation>
    <scope>NUCLEOTIDE SEQUENCE</scope>
    <source>
        <strain evidence="2">CBHHK067</strain>
    </source>
</reference>
<keyword evidence="3" id="KW-1185">Reference proteome</keyword>
<feature type="compositionally biased region" description="Basic residues" evidence="1">
    <location>
        <begin position="75"/>
        <end position="86"/>
    </location>
</feature>
<gene>
    <name evidence="2" type="ORF">B0H17DRAFT_1150874</name>
</gene>
<evidence type="ECO:0000313" key="3">
    <source>
        <dbReference type="Proteomes" id="UP001221757"/>
    </source>
</evidence>
<accession>A0AAD7BQQ8</accession>
<comment type="caution">
    <text evidence="2">The sequence shown here is derived from an EMBL/GenBank/DDBJ whole genome shotgun (WGS) entry which is preliminary data.</text>
</comment>
<sequence length="262" mass="28545">MGGSTRLRPADDDEHPQRRRHGHEDDVRQPQRERQQRTHQIVRGRRSGTCGARLLALRVRSLVGGRGGETERSTSHVRSRSTRRISHSIGPRASWPTPSLASSLCNVFLSPAVCGGAGTVRGGRRRASEEGDCVEARSIPDRVAANTSFECFLPKTVTHCRSLGRGGGTHADLPHKPGDTISLFVLNTQISAIDVSFRAPLKLKLLVEPRVPTVAEFRALADLRFPGPLTDFLREKGAHRPFDAAALGAEEPAALAWPIVVD</sequence>
<evidence type="ECO:0000313" key="2">
    <source>
        <dbReference type="EMBL" id="KAJ7627504.1"/>
    </source>
</evidence>
<dbReference type="EMBL" id="JARKIE010000569">
    <property type="protein sequence ID" value="KAJ7627504.1"/>
    <property type="molecule type" value="Genomic_DNA"/>
</dbReference>
<evidence type="ECO:0000256" key="1">
    <source>
        <dbReference type="SAM" id="MobiDB-lite"/>
    </source>
</evidence>
<name>A0AAD7BQQ8_MYCRO</name>
<feature type="compositionally biased region" description="Basic and acidic residues" evidence="1">
    <location>
        <begin position="22"/>
        <end position="36"/>
    </location>
</feature>
<dbReference type="AlphaFoldDB" id="A0AAD7BQQ8"/>
<protein>
    <submittedName>
        <fullName evidence="2">Uncharacterized protein</fullName>
    </submittedName>
</protein>
<dbReference type="Proteomes" id="UP001221757">
    <property type="component" value="Unassembled WGS sequence"/>
</dbReference>
<feature type="region of interest" description="Disordered" evidence="1">
    <location>
        <begin position="65"/>
        <end position="93"/>
    </location>
</feature>
<organism evidence="2 3">
    <name type="scientific">Mycena rosella</name>
    <name type="common">Pink bonnet</name>
    <name type="synonym">Agaricus rosellus</name>
    <dbReference type="NCBI Taxonomy" id="1033263"/>
    <lineage>
        <taxon>Eukaryota</taxon>
        <taxon>Fungi</taxon>
        <taxon>Dikarya</taxon>
        <taxon>Basidiomycota</taxon>
        <taxon>Agaricomycotina</taxon>
        <taxon>Agaricomycetes</taxon>
        <taxon>Agaricomycetidae</taxon>
        <taxon>Agaricales</taxon>
        <taxon>Marasmiineae</taxon>
        <taxon>Mycenaceae</taxon>
        <taxon>Mycena</taxon>
    </lineage>
</organism>
<feature type="region of interest" description="Disordered" evidence="1">
    <location>
        <begin position="1"/>
        <end position="47"/>
    </location>
</feature>